<evidence type="ECO:0000313" key="4">
    <source>
        <dbReference type="Proteomes" id="UP000186922"/>
    </source>
</evidence>
<dbReference type="GO" id="GO:0004364">
    <property type="term" value="F:glutathione transferase activity"/>
    <property type="evidence" value="ECO:0007669"/>
    <property type="project" value="UniProtKB-ARBA"/>
</dbReference>
<sequence>MAKYRLVYFDGRGRAEVIRILLAAAYVQFVDDRIDVKDWPDLKPDLAGMDKWEQLLADSALEATLDLMSTAIALGESKKGPLEKEDDIRRFKEHTIPVAMTNYDRYILANGNNGFTVGNHELCTVTRDLFTVLDSVLHHGVFALESVKLFPAVYKVYEQVKAQPRIALYLSQRPHSNF</sequence>
<feature type="domain" description="GST N-terminal" evidence="1">
    <location>
        <begin position="2"/>
        <end position="84"/>
    </location>
</feature>
<dbReference type="PROSITE" id="PS50405">
    <property type="entry name" value="GST_CTER"/>
    <property type="match status" value="1"/>
</dbReference>
<dbReference type="InterPro" id="IPR036282">
    <property type="entry name" value="Glutathione-S-Trfase_C_sf"/>
</dbReference>
<name>A0A1D1V6Q3_RAMVA</name>
<evidence type="ECO:0008006" key="5">
    <source>
        <dbReference type="Google" id="ProtNLM"/>
    </source>
</evidence>
<dbReference type="GO" id="GO:0006749">
    <property type="term" value="P:glutathione metabolic process"/>
    <property type="evidence" value="ECO:0007669"/>
    <property type="project" value="TreeGrafter"/>
</dbReference>
<organism evidence="3 4">
    <name type="scientific">Ramazzottius varieornatus</name>
    <name type="common">Water bear</name>
    <name type="synonym">Tardigrade</name>
    <dbReference type="NCBI Taxonomy" id="947166"/>
    <lineage>
        <taxon>Eukaryota</taxon>
        <taxon>Metazoa</taxon>
        <taxon>Ecdysozoa</taxon>
        <taxon>Tardigrada</taxon>
        <taxon>Eutardigrada</taxon>
        <taxon>Parachela</taxon>
        <taxon>Hypsibioidea</taxon>
        <taxon>Ramazzottiidae</taxon>
        <taxon>Ramazzottius</taxon>
    </lineage>
</organism>
<dbReference type="InterPro" id="IPR004045">
    <property type="entry name" value="Glutathione_S-Trfase_N"/>
</dbReference>
<reference evidence="3 4" key="1">
    <citation type="journal article" date="2016" name="Nat. Commun.">
        <title>Extremotolerant tardigrade genome and improved radiotolerance of human cultured cells by tardigrade-unique protein.</title>
        <authorList>
            <person name="Hashimoto T."/>
            <person name="Horikawa D.D."/>
            <person name="Saito Y."/>
            <person name="Kuwahara H."/>
            <person name="Kozuka-Hata H."/>
            <person name="Shin-I T."/>
            <person name="Minakuchi Y."/>
            <person name="Ohishi K."/>
            <person name="Motoyama A."/>
            <person name="Aizu T."/>
            <person name="Enomoto A."/>
            <person name="Kondo K."/>
            <person name="Tanaka S."/>
            <person name="Hara Y."/>
            <person name="Koshikawa S."/>
            <person name="Sagara H."/>
            <person name="Miura T."/>
            <person name="Yokobori S."/>
            <person name="Miyagawa K."/>
            <person name="Suzuki Y."/>
            <person name="Kubo T."/>
            <person name="Oyama M."/>
            <person name="Kohara Y."/>
            <person name="Fujiyama A."/>
            <person name="Arakawa K."/>
            <person name="Katayama T."/>
            <person name="Toyoda A."/>
            <person name="Kunieda T."/>
        </authorList>
    </citation>
    <scope>NUCLEOTIDE SEQUENCE [LARGE SCALE GENOMIC DNA]</scope>
    <source>
        <strain evidence="3 4">YOKOZUNA-1</strain>
    </source>
</reference>
<gene>
    <name evidence="3" type="primary">RvY_08683-1</name>
    <name evidence="3" type="synonym">RvY_08683.1</name>
    <name evidence="3" type="ORF">RvY_08683</name>
</gene>
<dbReference type="PANTHER" id="PTHR11571">
    <property type="entry name" value="GLUTATHIONE S-TRANSFERASE"/>
    <property type="match status" value="1"/>
</dbReference>
<proteinExistence type="predicted"/>
<dbReference type="OrthoDB" id="414243at2759"/>
<dbReference type="STRING" id="947166.A0A1D1V6Q3"/>
<dbReference type="SUPFAM" id="SSF47616">
    <property type="entry name" value="GST C-terminal domain-like"/>
    <property type="match status" value="1"/>
</dbReference>
<dbReference type="Gene3D" id="1.20.1050.130">
    <property type="match status" value="1"/>
</dbReference>
<evidence type="ECO:0000259" key="2">
    <source>
        <dbReference type="PROSITE" id="PS50405"/>
    </source>
</evidence>
<keyword evidence="4" id="KW-1185">Reference proteome</keyword>
<comment type="caution">
    <text evidence="3">The sequence shown here is derived from an EMBL/GenBank/DDBJ whole genome shotgun (WGS) entry which is preliminary data.</text>
</comment>
<dbReference type="Proteomes" id="UP000186922">
    <property type="component" value="Unassembled WGS sequence"/>
</dbReference>
<evidence type="ECO:0000313" key="3">
    <source>
        <dbReference type="EMBL" id="GAU97371.1"/>
    </source>
</evidence>
<evidence type="ECO:0000259" key="1">
    <source>
        <dbReference type="PROSITE" id="PS50404"/>
    </source>
</evidence>
<dbReference type="SUPFAM" id="SSF52833">
    <property type="entry name" value="Thioredoxin-like"/>
    <property type="match status" value="1"/>
</dbReference>
<protein>
    <recommendedName>
        <fullName evidence="5">GST N-terminal domain-containing protein</fullName>
    </recommendedName>
</protein>
<dbReference type="PANTHER" id="PTHR11571:SF150">
    <property type="entry name" value="GLUTATHIONE S-TRANSFERASE"/>
    <property type="match status" value="1"/>
</dbReference>
<dbReference type="InterPro" id="IPR004046">
    <property type="entry name" value="GST_C"/>
</dbReference>
<dbReference type="AlphaFoldDB" id="A0A1D1V6Q3"/>
<dbReference type="Pfam" id="PF14497">
    <property type="entry name" value="GST_C_3"/>
    <property type="match status" value="1"/>
</dbReference>
<accession>A0A1D1V6Q3</accession>
<feature type="domain" description="GST C-terminal" evidence="2">
    <location>
        <begin position="50"/>
        <end position="178"/>
    </location>
</feature>
<dbReference type="InterPro" id="IPR010987">
    <property type="entry name" value="Glutathione-S-Trfase_C-like"/>
</dbReference>
<dbReference type="EMBL" id="BDGG01000004">
    <property type="protein sequence ID" value="GAU97371.1"/>
    <property type="molecule type" value="Genomic_DNA"/>
</dbReference>
<dbReference type="Gene3D" id="1.20.1050.10">
    <property type="match status" value="1"/>
</dbReference>
<dbReference type="InterPro" id="IPR050213">
    <property type="entry name" value="GST_superfamily"/>
</dbReference>
<dbReference type="PROSITE" id="PS50404">
    <property type="entry name" value="GST_NTER"/>
    <property type="match status" value="1"/>
</dbReference>
<dbReference type="InterPro" id="IPR036249">
    <property type="entry name" value="Thioredoxin-like_sf"/>
</dbReference>